<dbReference type="InterPro" id="IPR051806">
    <property type="entry name" value="HAD-like_SPP"/>
</dbReference>
<evidence type="ECO:0000313" key="1">
    <source>
        <dbReference type="EMBL" id="PPK65406.1"/>
    </source>
</evidence>
<proteinExistence type="predicted"/>
<dbReference type="PANTHER" id="PTHR43481">
    <property type="entry name" value="FRUCTOSE-1-PHOSPHATE PHOSPHATASE"/>
    <property type="match status" value="1"/>
</dbReference>
<organism evidence="1 2">
    <name type="scientific">Actinokineospora auranticolor</name>
    <dbReference type="NCBI Taxonomy" id="155976"/>
    <lineage>
        <taxon>Bacteria</taxon>
        <taxon>Bacillati</taxon>
        <taxon>Actinomycetota</taxon>
        <taxon>Actinomycetes</taxon>
        <taxon>Pseudonocardiales</taxon>
        <taxon>Pseudonocardiaceae</taxon>
        <taxon>Actinokineospora</taxon>
    </lineage>
</organism>
<dbReference type="Pfam" id="PF13419">
    <property type="entry name" value="HAD_2"/>
    <property type="match status" value="1"/>
</dbReference>
<sequence length="227" mass="24209">MITAVLFDMDGVVIDSRTVIESVWARVLARRTGRDLSRRDIDEHVHGRVGSHTVAALFPDHPTAHAEIWAEADELEQSATYDLIPGVHALLRALAAARVTTGLVTGSAAGKTRAATRALDIRFATVITREDVRNAKPHPEPYERACANLGVRPEDVLVFEDSHSGVQAARAAGARCVGIGDDPALLEAGALATITDFTHLTVRTDSAGTHLESHDFGLTLSPGCPQA</sequence>
<dbReference type="SFLD" id="SFLDG01135">
    <property type="entry name" value="C1.5.6:_HAD__Beta-PGM__Phospha"/>
    <property type="match status" value="1"/>
</dbReference>
<comment type="caution">
    <text evidence="1">The sequence shown here is derived from an EMBL/GenBank/DDBJ whole genome shotgun (WGS) entry which is preliminary data.</text>
</comment>
<keyword evidence="2" id="KW-1185">Reference proteome</keyword>
<dbReference type="PRINTS" id="PR00413">
    <property type="entry name" value="HADHALOGNASE"/>
</dbReference>
<dbReference type="AlphaFoldDB" id="A0A2S6GJS6"/>
<reference evidence="1 2" key="1">
    <citation type="submission" date="2018-02" db="EMBL/GenBank/DDBJ databases">
        <title>Genomic Encyclopedia of Archaeal and Bacterial Type Strains, Phase II (KMG-II): from individual species to whole genera.</title>
        <authorList>
            <person name="Goeker M."/>
        </authorList>
    </citation>
    <scope>NUCLEOTIDE SEQUENCE [LARGE SCALE GENOMIC DNA]</scope>
    <source>
        <strain evidence="1 2">YU 961-1</strain>
    </source>
</reference>
<dbReference type="InterPro" id="IPR036412">
    <property type="entry name" value="HAD-like_sf"/>
</dbReference>
<dbReference type="InterPro" id="IPR006439">
    <property type="entry name" value="HAD-SF_hydro_IA"/>
</dbReference>
<dbReference type="NCBIfam" id="TIGR01509">
    <property type="entry name" value="HAD-SF-IA-v3"/>
    <property type="match status" value="1"/>
</dbReference>
<dbReference type="PANTHER" id="PTHR43481:SF4">
    <property type="entry name" value="GLYCEROL-1-PHOSPHATE PHOSPHOHYDROLASE 1-RELATED"/>
    <property type="match status" value="1"/>
</dbReference>
<dbReference type="InterPro" id="IPR023198">
    <property type="entry name" value="PGP-like_dom2"/>
</dbReference>
<dbReference type="Gene3D" id="3.40.50.1000">
    <property type="entry name" value="HAD superfamily/HAD-like"/>
    <property type="match status" value="1"/>
</dbReference>
<dbReference type="SFLD" id="SFLDG01129">
    <property type="entry name" value="C1.5:_HAD__Beta-PGM__Phosphata"/>
    <property type="match status" value="1"/>
</dbReference>
<protein>
    <submittedName>
        <fullName evidence="1">HAD superfamily hydrolase (TIGR01509 family)/HAD superfamily hydrolase (TIGR01549 family)</fullName>
    </submittedName>
</protein>
<dbReference type="NCBIfam" id="TIGR01549">
    <property type="entry name" value="HAD-SF-IA-v1"/>
    <property type="match status" value="1"/>
</dbReference>
<dbReference type="Proteomes" id="UP000239203">
    <property type="component" value="Unassembled WGS sequence"/>
</dbReference>
<dbReference type="InterPro" id="IPR041492">
    <property type="entry name" value="HAD_2"/>
</dbReference>
<evidence type="ECO:0000313" key="2">
    <source>
        <dbReference type="Proteomes" id="UP000239203"/>
    </source>
</evidence>
<gene>
    <name evidence="1" type="ORF">CLV40_11458</name>
</gene>
<dbReference type="OrthoDB" id="9800058at2"/>
<dbReference type="Gene3D" id="1.10.150.240">
    <property type="entry name" value="Putative phosphatase, domain 2"/>
    <property type="match status" value="1"/>
</dbReference>
<dbReference type="RefSeq" id="WP_104481175.1">
    <property type="nucleotide sequence ID" value="NZ_CP154825.1"/>
</dbReference>
<dbReference type="EMBL" id="PTIX01000014">
    <property type="protein sequence ID" value="PPK65406.1"/>
    <property type="molecule type" value="Genomic_DNA"/>
</dbReference>
<dbReference type="GO" id="GO:0050308">
    <property type="term" value="F:sugar-phosphatase activity"/>
    <property type="evidence" value="ECO:0007669"/>
    <property type="project" value="TreeGrafter"/>
</dbReference>
<name>A0A2S6GJS6_9PSEU</name>
<accession>A0A2S6GJS6</accession>
<dbReference type="SUPFAM" id="SSF56784">
    <property type="entry name" value="HAD-like"/>
    <property type="match status" value="1"/>
</dbReference>
<keyword evidence="1" id="KW-0378">Hydrolase</keyword>
<dbReference type="SFLD" id="SFLDS00003">
    <property type="entry name" value="Haloacid_Dehalogenase"/>
    <property type="match status" value="1"/>
</dbReference>
<dbReference type="InterPro" id="IPR023214">
    <property type="entry name" value="HAD_sf"/>
</dbReference>